<dbReference type="SUPFAM" id="SSF55658">
    <property type="entry name" value="L9 N-domain-like"/>
    <property type="match status" value="1"/>
</dbReference>
<gene>
    <name evidence="3" type="ORF">B0J15DRAFT_547417</name>
</gene>
<feature type="compositionally biased region" description="Low complexity" evidence="1">
    <location>
        <begin position="73"/>
        <end position="102"/>
    </location>
</feature>
<feature type="compositionally biased region" description="Polar residues" evidence="1">
    <location>
        <begin position="103"/>
        <end position="114"/>
    </location>
</feature>
<dbReference type="OrthoDB" id="5103837at2759"/>
<feature type="domain" description="Ribonuclease H1 N-terminal" evidence="2">
    <location>
        <begin position="9"/>
        <end position="50"/>
    </location>
</feature>
<dbReference type="InterPro" id="IPR011320">
    <property type="entry name" value="RNase_H1_N"/>
</dbReference>
<dbReference type="InterPro" id="IPR009027">
    <property type="entry name" value="Ribosomal_bL9/RNase_H1_N"/>
</dbReference>
<dbReference type="Proteomes" id="UP000736672">
    <property type="component" value="Unassembled WGS sequence"/>
</dbReference>
<feature type="compositionally biased region" description="Polar residues" evidence="1">
    <location>
        <begin position="137"/>
        <end position="153"/>
    </location>
</feature>
<accession>A0A9P9KIW7</accession>
<evidence type="ECO:0000313" key="3">
    <source>
        <dbReference type="EMBL" id="KAH7264657.1"/>
    </source>
</evidence>
<reference evidence="3" key="1">
    <citation type="journal article" date="2021" name="Nat. Commun.">
        <title>Genetic determinants of endophytism in the Arabidopsis root mycobiome.</title>
        <authorList>
            <person name="Mesny F."/>
            <person name="Miyauchi S."/>
            <person name="Thiergart T."/>
            <person name="Pickel B."/>
            <person name="Atanasova L."/>
            <person name="Karlsson M."/>
            <person name="Huettel B."/>
            <person name="Barry K.W."/>
            <person name="Haridas S."/>
            <person name="Chen C."/>
            <person name="Bauer D."/>
            <person name="Andreopoulos W."/>
            <person name="Pangilinan J."/>
            <person name="LaButti K."/>
            <person name="Riley R."/>
            <person name="Lipzen A."/>
            <person name="Clum A."/>
            <person name="Drula E."/>
            <person name="Henrissat B."/>
            <person name="Kohler A."/>
            <person name="Grigoriev I.V."/>
            <person name="Martin F.M."/>
            <person name="Hacquard S."/>
        </authorList>
    </citation>
    <scope>NUCLEOTIDE SEQUENCE</scope>
    <source>
        <strain evidence="3">FSSC 5 MPI-SDFR-AT-0091</strain>
    </source>
</reference>
<dbReference type="EMBL" id="JAGTJS010000007">
    <property type="protein sequence ID" value="KAH7264657.1"/>
    <property type="molecule type" value="Genomic_DNA"/>
</dbReference>
<dbReference type="Pfam" id="PF01693">
    <property type="entry name" value="Cauli_VI"/>
    <property type="match status" value="1"/>
</dbReference>
<proteinExistence type="predicted"/>
<evidence type="ECO:0000313" key="4">
    <source>
        <dbReference type="Proteomes" id="UP000736672"/>
    </source>
</evidence>
<evidence type="ECO:0000256" key="1">
    <source>
        <dbReference type="SAM" id="MobiDB-lite"/>
    </source>
</evidence>
<comment type="caution">
    <text evidence="3">The sequence shown here is derived from an EMBL/GenBank/DDBJ whole genome shotgun (WGS) entry which is preliminary data.</text>
</comment>
<dbReference type="AlphaFoldDB" id="A0A9P9KIW7"/>
<evidence type="ECO:0000259" key="2">
    <source>
        <dbReference type="Pfam" id="PF01693"/>
    </source>
</evidence>
<sequence>MTRRSYTHYGVRIGRQIGVFTDWSDCAAQVSGYSGQCYRGFYSYREAFNFAYGEHEAPAQFAVGYMSEAAATPEPETVTVPEPETVTTPEPKTVTTPEPATVSASEPATASQPRTVLDAEPGHQEPPPAKKARHSQGKATETISDTQENTLGSSDIVDEAGESSSSATEPSETVYNDIRQAKERLLALMEGGGAVKIIPVSPEEMGGIV</sequence>
<feature type="compositionally biased region" description="Low complexity" evidence="1">
    <location>
        <begin position="162"/>
        <end position="173"/>
    </location>
</feature>
<dbReference type="InterPro" id="IPR037056">
    <property type="entry name" value="RNase_H1_N_sf"/>
</dbReference>
<keyword evidence="4" id="KW-1185">Reference proteome</keyword>
<protein>
    <recommendedName>
        <fullName evidence="2">Ribonuclease H1 N-terminal domain-containing protein</fullName>
    </recommendedName>
</protein>
<dbReference type="Gene3D" id="3.40.970.10">
    <property type="entry name" value="Ribonuclease H1, N-terminal domain"/>
    <property type="match status" value="1"/>
</dbReference>
<organism evidence="3 4">
    <name type="scientific">Fusarium solani</name>
    <name type="common">Filamentous fungus</name>
    <dbReference type="NCBI Taxonomy" id="169388"/>
    <lineage>
        <taxon>Eukaryota</taxon>
        <taxon>Fungi</taxon>
        <taxon>Dikarya</taxon>
        <taxon>Ascomycota</taxon>
        <taxon>Pezizomycotina</taxon>
        <taxon>Sordariomycetes</taxon>
        <taxon>Hypocreomycetidae</taxon>
        <taxon>Hypocreales</taxon>
        <taxon>Nectriaceae</taxon>
        <taxon>Fusarium</taxon>
        <taxon>Fusarium solani species complex</taxon>
    </lineage>
</organism>
<name>A0A9P9KIW7_FUSSL</name>
<feature type="region of interest" description="Disordered" evidence="1">
    <location>
        <begin position="73"/>
        <end position="176"/>
    </location>
</feature>